<evidence type="ECO:0000313" key="2">
    <source>
        <dbReference type="EMBL" id="KAF9479941.1"/>
    </source>
</evidence>
<reference evidence="2" key="1">
    <citation type="submission" date="2020-11" db="EMBL/GenBank/DDBJ databases">
        <authorList>
            <consortium name="DOE Joint Genome Institute"/>
            <person name="Ahrendt S."/>
            <person name="Riley R."/>
            <person name="Andreopoulos W."/>
            <person name="Labutti K."/>
            <person name="Pangilinan J."/>
            <person name="Ruiz-Duenas F.J."/>
            <person name="Barrasa J.M."/>
            <person name="Sanchez-Garcia M."/>
            <person name="Camarero S."/>
            <person name="Miyauchi S."/>
            <person name="Serrano A."/>
            <person name="Linde D."/>
            <person name="Babiker R."/>
            <person name="Drula E."/>
            <person name="Ayuso-Fernandez I."/>
            <person name="Pacheco R."/>
            <person name="Padilla G."/>
            <person name="Ferreira P."/>
            <person name="Barriuso J."/>
            <person name="Kellner H."/>
            <person name="Castanera R."/>
            <person name="Alfaro M."/>
            <person name="Ramirez L."/>
            <person name="Pisabarro A.G."/>
            <person name="Kuo A."/>
            <person name="Tritt A."/>
            <person name="Lipzen A."/>
            <person name="He G."/>
            <person name="Yan M."/>
            <person name="Ng V."/>
            <person name="Cullen D."/>
            <person name="Martin F."/>
            <person name="Rosso M.-N."/>
            <person name="Henrissat B."/>
            <person name="Hibbett D."/>
            <person name="Martinez A.T."/>
            <person name="Grigoriev I.V."/>
        </authorList>
    </citation>
    <scope>NUCLEOTIDE SEQUENCE</scope>
    <source>
        <strain evidence="2">CIRM-BRFM 674</strain>
    </source>
</reference>
<sequence>MTISSSILQGSYRYNSFQHSLQSLKDGSSSHCINTTALMANRPSESATLLAPLLATSYFVSPIHTLTESLTDSECCISTHDLIEAYNVLSMRIRFVMTQKLSPDQDLPCMKPFQEEASQIVQCVSRDIQRLLPSPFDSAPPEYSYAGRSSDLDLPEDIDDMQRMADNILLSQHALRFASDVFAFPLLYSNFPEYLLVLLLRDVLLLCSTTYPPIPNMDKTRDNVLWTLKIQQLPTSVLVPVMTTIMDIFNCYISEKRGRLTTRTKALKALHCISIRYPIFVDEFIGFLPTVLDYLNAGPLELRLGAASALCGFATAKLKSENGDSYPRSEATEAAVTYLERQTARRRQSSPHPDPLLPDILKSALENGDFWKNYGPSFALSVIASFLVLLDRFIWTRPRSLRFLVQTIALVAGQKKSNLRNAHPELWRILVWAFARLPTQDDPDSSQGDPAQSSTSTRERACLIVLQERKSRLGLGVIDALLSPCDGQQRSSADVKKVVEVTLDLVKSEKVPDWEDAMKVLARLVVNIGTSGVAQRDRDLLKMPFSLTLVDGSLLGRKASEVRVPCVEFDFGDLPPLSEEEVLTHWDDLSQSWTRAAQHYLDSDKNISDLFGVRQALLLVRADLVQSHHHFTASSTFATIVSNILASFSAPLSSPELQTRYIVFVSKLWKVLRNVFTREWLISPAEDALVRFLEKPFDLSNDSVKGLWRGMCSEFISTGIPALLHIFHVRVENAAEMDVTRELWRVVGSSDENGLGWRDLVSFLIIPFGAWDMSLTGFETWEHVLSKAFELGAKARQPSRSVLSCFFEGLTDLKLGSLRTNSRVLWNLLARSESASFPEIDPRLLRLVDEHLCVCYEDMVNSKGNQDATLRLLRLVGDIVAKTEASDIVRFLGTMQKSISRWIIDEREVLATLLHDEIVTLLYKQPLDILSRVEPSIAALTDLANFISSIFVHIRGDGVFAFQTFWRTTYHARQDIPKNLYPAQIKACLQAWSDFCDDSFADDIASDSGSQNMDTSSIPDSQLAESTTFDPQSYAEGYEAIFDAEVEAAAASDGDRTPTPRRQTVSSQERLSFASGPQKYDVLHSFGRRYEDSSQQEMGSQSFNFVASDVASTSKRSGEFETPPSKRRRIEVPRINFKQRAGKERARTPSLSYKSNTGRLLSSVFEPATQNSTPIPRPSASQPSQSRHRSWLESGYQGTTISGAASASPIARSPPGPSRAAALPSSEDDYDSWERRVSTADLRAVKAEQEDDSDFIVPDSQGDPAPEIDGDDTEAGSDDCDGDVLSPSLANYPLRSRPRYRSQTAPELDGSHYNTINAAPRLRRHQTSPGPSTTKQPTRLGLDLVQHAYAAVVEPGISQAGMEEMLRVRRVIDQMGQAMDERIYERYISGRSRTSDAGSN</sequence>
<dbReference type="Proteomes" id="UP000807469">
    <property type="component" value="Unassembled WGS sequence"/>
</dbReference>
<proteinExistence type="predicted"/>
<dbReference type="EMBL" id="MU155203">
    <property type="protein sequence ID" value="KAF9479941.1"/>
    <property type="molecule type" value="Genomic_DNA"/>
</dbReference>
<name>A0A9P5Z5S2_9AGAR</name>
<dbReference type="SUPFAM" id="SSF48371">
    <property type="entry name" value="ARM repeat"/>
    <property type="match status" value="1"/>
</dbReference>
<protein>
    <recommendedName>
        <fullName evidence="4">Telomere-associated protein Rif1 N-terminal domain-containing protein</fullName>
    </recommendedName>
</protein>
<feature type="compositionally biased region" description="Acidic residues" evidence="1">
    <location>
        <begin position="1266"/>
        <end position="1282"/>
    </location>
</feature>
<comment type="caution">
    <text evidence="2">The sequence shown here is derived from an EMBL/GenBank/DDBJ whole genome shotgun (WGS) entry which is preliminary data.</text>
</comment>
<keyword evidence="3" id="KW-1185">Reference proteome</keyword>
<organism evidence="2 3">
    <name type="scientific">Pholiota conissans</name>
    <dbReference type="NCBI Taxonomy" id="109636"/>
    <lineage>
        <taxon>Eukaryota</taxon>
        <taxon>Fungi</taxon>
        <taxon>Dikarya</taxon>
        <taxon>Basidiomycota</taxon>
        <taxon>Agaricomycotina</taxon>
        <taxon>Agaricomycetes</taxon>
        <taxon>Agaricomycetidae</taxon>
        <taxon>Agaricales</taxon>
        <taxon>Agaricineae</taxon>
        <taxon>Strophariaceae</taxon>
        <taxon>Pholiota</taxon>
    </lineage>
</organism>
<feature type="compositionally biased region" description="Polar residues" evidence="1">
    <location>
        <begin position="1011"/>
        <end position="1026"/>
    </location>
</feature>
<feature type="region of interest" description="Disordered" evidence="1">
    <location>
        <begin position="1049"/>
        <end position="1073"/>
    </location>
</feature>
<feature type="compositionally biased region" description="Polar residues" evidence="1">
    <location>
        <begin position="1149"/>
        <end position="1160"/>
    </location>
</feature>
<dbReference type="InterPro" id="IPR016024">
    <property type="entry name" value="ARM-type_fold"/>
</dbReference>
<feature type="compositionally biased region" description="Polar residues" evidence="1">
    <location>
        <begin position="1060"/>
        <end position="1070"/>
    </location>
</feature>
<evidence type="ECO:0008006" key="4">
    <source>
        <dbReference type="Google" id="ProtNLM"/>
    </source>
</evidence>
<feature type="region of interest" description="Disordered" evidence="1">
    <location>
        <begin position="1006"/>
        <end position="1026"/>
    </location>
</feature>
<evidence type="ECO:0000256" key="1">
    <source>
        <dbReference type="SAM" id="MobiDB-lite"/>
    </source>
</evidence>
<feature type="compositionally biased region" description="Low complexity" evidence="1">
    <location>
        <begin position="1201"/>
        <end position="1211"/>
    </location>
</feature>
<evidence type="ECO:0000313" key="3">
    <source>
        <dbReference type="Proteomes" id="UP000807469"/>
    </source>
</evidence>
<gene>
    <name evidence="2" type="ORF">BDN70DRAFT_658726</name>
</gene>
<feature type="region of interest" description="Disordered" evidence="1">
    <location>
        <begin position="1109"/>
        <end position="1338"/>
    </location>
</feature>
<feature type="compositionally biased region" description="Basic and acidic residues" evidence="1">
    <location>
        <begin position="1232"/>
        <end position="1248"/>
    </location>
</feature>
<dbReference type="OrthoDB" id="3259617at2759"/>
<accession>A0A9P5Z5S2</accession>
<feature type="compositionally biased region" description="Polar residues" evidence="1">
    <location>
        <begin position="1327"/>
        <end position="1337"/>
    </location>
</feature>